<protein>
    <submittedName>
        <fullName evidence="1">Uncharacterized protein</fullName>
    </submittedName>
</protein>
<sequence>MLHYAVFSVCMGGAATIMPNRGTRHQGDLWGRVLKETYGGDDGRLWRHLQAGWAMVAVLAIDAPILAAAQEAGAVDQKAISWAKERSLLDV</sequence>
<reference evidence="1" key="1">
    <citation type="journal article" date="2015" name="Nature">
        <title>Complex archaea that bridge the gap between prokaryotes and eukaryotes.</title>
        <authorList>
            <person name="Spang A."/>
            <person name="Saw J.H."/>
            <person name="Jorgensen S.L."/>
            <person name="Zaremba-Niedzwiedzka K."/>
            <person name="Martijn J."/>
            <person name="Lind A.E."/>
            <person name="van Eijk R."/>
            <person name="Schleper C."/>
            <person name="Guy L."/>
            <person name="Ettema T.J."/>
        </authorList>
    </citation>
    <scope>NUCLEOTIDE SEQUENCE</scope>
</reference>
<comment type="caution">
    <text evidence="1">The sequence shown here is derived from an EMBL/GenBank/DDBJ whole genome shotgun (WGS) entry which is preliminary data.</text>
</comment>
<gene>
    <name evidence="1" type="ORF">LCGC14_2988250</name>
</gene>
<evidence type="ECO:0000313" key="1">
    <source>
        <dbReference type="EMBL" id="KKK64040.1"/>
    </source>
</evidence>
<accession>A0A0F8XS60</accession>
<name>A0A0F8XS60_9ZZZZ</name>
<feature type="non-terminal residue" evidence="1">
    <location>
        <position position="1"/>
    </location>
</feature>
<dbReference type="EMBL" id="LAZR01061211">
    <property type="protein sequence ID" value="KKK64040.1"/>
    <property type="molecule type" value="Genomic_DNA"/>
</dbReference>
<dbReference type="AlphaFoldDB" id="A0A0F8XS60"/>
<proteinExistence type="predicted"/>
<organism evidence="1">
    <name type="scientific">marine sediment metagenome</name>
    <dbReference type="NCBI Taxonomy" id="412755"/>
    <lineage>
        <taxon>unclassified sequences</taxon>
        <taxon>metagenomes</taxon>
        <taxon>ecological metagenomes</taxon>
    </lineage>
</organism>